<dbReference type="EMBL" id="JABEZX010000003">
    <property type="protein sequence ID" value="MBA0552669.1"/>
    <property type="molecule type" value="Genomic_DNA"/>
</dbReference>
<organism evidence="1 2">
    <name type="scientific">Gossypium lobatum</name>
    <dbReference type="NCBI Taxonomy" id="34289"/>
    <lineage>
        <taxon>Eukaryota</taxon>
        <taxon>Viridiplantae</taxon>
        <taxon>Streptophyta</taxon>
        <taxon>Embryophyta</taxon>
        <taxon>Tracheophyta</taxon>
        <taxon>Spermatophyta</taxon>
        <taxon>Magnoliopsida</taxon>
        <taxon>eudicotyledons</taxon>
        <taxon>Gunneridae</taxon>
        <taxon>Pentapetalae</taxon>
        <taxon>rosids</taxon>
        <taxon>malvids</taxon>
        <taxon>Malvales</taxon>
        <taxon>Malvaceae</taxon>
        <taxon>Malvoideae</taxon>
        <taxon>Gossypium</taxon>
    </lineage>
</organism>
<reference evidence="1 2" key="1">
    <citation type="journal article" date="2019" name="Genome Biol. Evol.">
        <title>Insights into the evolution of the New World diploid cottons (Gossypium, subgenus Houzingenia) based on genome sequencing.</title>
        <authorList>
            <person name="Grover C.E."/>
            <person name="Arick M.A. 2nd"/>
            <person name="Thrash A."/>
            <person name="Conover J.L."/>
            <person name="Sanders W.S."/>
            <person name="Peterson D.G."/>
            <person name="Frelichowski J.E."/>
            <person name="Scheffler J.A."/>
            <person name="Scheffler B.E."/>
            <person name="Wendel J.F."/>
        </authorList>
    </citation>
    <scope>NUCLEOTIDE SEQUENCE [LARGE SCALE GENOMIC DNA]</scope>
    <source>
        <strain evidence="1">157</strain>
        <tissue evidence="1">Leaf</tissue>
    </source>
</reference>
<protein>
    <submittedName>
        <fullName evidence="1">Uncharacterized protein</fullName>
    </submittedName>
</protein>
<evidence type="ECO:0000313" key="1">
    <source>
        <dbReference type="EMBL" id="MBA0552669.1"/>
    </source>
</evidence>
<gene>
    <name evidence="1" type="ORF">Golob_023452</name>
</gene>
<comment type="caution">
    <text evidence="1">The sequence shown here is derived from an EMBL/GenBank/DDBJ whole genome shotgun (WGS) entry which is preliminary data.</text>
</comment>
<dbReference type="AlphaFoldDB" id="A0A7J8LJU3"/>
<sequence length="47" mass="5701">MKLPKIWSVKAGWINSTRSWKLKELVYQRESIMKIYVDFIQLQMVTL</sequence>
<dbReference type="Proteomes" id="UP000593572">
    <property type="component" value="Unassembled WGS sequence"/>
</dbReference>
<name>A0A7J8LJU3_9ROSI</name>
<accession>A0A7J8LJU3</accession>
<keyword evidence="2" id="KW-1185">Reference proteome</keyword>
<evidence type="ECO:0000313" key="2">
    <source>
        <dbReference type="Proteomes" id="UP000593572"/>
    </source>
</evidence>
<proteinExistence type="predicted"/>